<protein>
    <submittedName>
        <fullName evidence="3">Uncharacterized protein</fullName>
    </submittedName>
</protein>
<keyword evidence="4" id="KW-1185">Reference proteome</keyword>
<organism evidence="3 4">
    <name type="scientific">Rhynocoris fuscipes</name>
    <dbReference type="NCBI Taxonomy" id="488301"/>
    <lineage>
        <taxon>Eukaryota</taxon>
        <taxon>Metazoa</taxon>
        <taxon>Ecdysozoa</taxon>
        <taxon>Arthropoda</taxon>
        <taxon>Hexapoda</taxon>
        <taxon>Insecta</taxon>
        <taxon>Pterygota</taxon>
        <taxon>Neoptera</taxon>
        <taxon>Paraneoptera</taxon>
        <taxon>Hemiptera</taxon>
        <taxon>Heteroptera</taxon>
        <taxon>Panheteroptera</taxon>
        <taxon>Cimicomorpha</taxon>
        <taxon>Reduviidae</taxon>
        <taxon>Harpactorinae</taxon>
        <taxon>Harpactorini</taxon>
        <taxon>Rhynocoris</taxon>
    </lineage>
</organism>
<gene>
    <name evidence="3" type="ORF">O3M35_008282</name>
</gene>
<feature type="region of interest" description="Disordered" evidence="2">
    <location>
        <begin position="1"/>
        <end position="23"/>
    </location>
</feature>
<dbReference type="EMBL" id="JAPXFL010000005">
    <property type="protein sequence ID" value="KAK9506326.1"/>
    <property type="molecule type" value="Genomic_DNA"/>
</dbReference>
<sequence>MSDKDHNSSSPKSGIIYKRRRTNSSPEEALYKPKVKMFCESCGLDMQTLMKKVSELMDVKLATLPTIADHKLLQTKMDQVIEENVKLNQEVATLKQDQNVLKNTVELLINKSKRRNLVIAGLNNPQNKNEAEIISTQLNFFNKVSGNVWFEESNSWNSNLKIETKLDRLFIYFTLHSTQALIV</sequence>
<dbReference type="AlphaFoldDB" id="A0AAW1D6E6"/>
<evidence type="ECO:0000256" key="1">
    <source>
        <dbReference type="SAM" id="Coils"/>
    </source>
</evidence>
<evidence type="ECO:0000313" key="4">
    <source>
        <dbReference type="Proteomes" id="UP001461498"/>
    </source>
</evidence>
<feature type="coiled-coil region" evidence="1">
    <location>
        <begin position="70"/>
        <end position="104"/>
    </location>
</feature>
<evidence type="ECO:0000313" key="3">
    <source>
        <dbReference type="EMBL" id="KAK9506326.1"/>
    </source>
</evidence>
<name>A0AAW1D6E6_9HEMI</name>
<reference evidence="3 4" key="1">
    <citation type="submission" date="2022-12" db="EMBL/GenBank/DDBJ databases">
        <title>Chromosome-level genome assembly of true bugs.</title>
        <authorList>
            <person name="Ma L."/>
            <person name="Li H."/>
        </authorList>
    </citation>
    <scope>NUCLEOTIDE SEQUENCE [LARGE SCALE GENOMIC DNA]</scope>
    <source>
        <strain evidence="3">Lab_2022b</strain>
    </source>
</reference>
<evidence type="ECO:0000256" key="2">
    <source>
        <dbReference type="SAM" id="MobiDB-lite"/>
    </source>
</evidence>
<comment type="caution">
    <text evidence="3">The sequence shown here is derived from an EMBL/GenBank/DDBJ whole genome shotgun (WGS) entry which is preliminary data.</text>
</comment>
<keyword evidence="1" id="KW-0175">Coiled coil</keyword>
<proteinExistence type="predicted"/>
<accession>A0AAW1D6E6</accession>
<dbReference type="Proteomes" id="UP001461498">
    <property type="component" value="Unassembled WGS sequence"/>
</dbReference>